<feature type="domain" description="Reverse transcriptase/retrotransposon-derived protein RNase H-like" evidence="2">
    <location>
        <begin position="32"/>
        <end position="130"/>
    </location>
</feature>
<dbReference type="AlphaFoldDB" id="A0AAV4CDB3"/>
<organism evidence="3 4">
    <name type="scientific">Plakobranchus ocellatus</name>
    <dbReference type="NCBI Taxonomy" id="259542"/>
    <lineage>
        <taxon>Eukaryota</taxon>
        <taxon>Metazoa</taxon>
        <taxon>Spiralia</taxon>
        <taxon>Lophotrochozoa</taxon>
        <taxon>Mollusca</taxon>
        <taxon>Gastropoda</taxon>
        <taxon>Heterobranchia</taxon>
        <taxon>Euthyneura</taxon>
        <taxon>Panpulmonata</taxon>
        <taxon>Sacoglossa</taxon>
        <taxon>Placobranchoidea</taxon>
        <taxon>Plakobranchidae</taxon>
        <taxon>Plakobranchus</taxon>
    </lineage>
</organism>
<dbReference type="InterPro" id="IPR043502">
    <property type="entry name" value="DNA/RNA_pol_sf"/>
</dbReference>
<name>A0AAV4CDB3_9GAST</name>
<reference evidence="3 4" key="1">
    <citation type="journal article" date="2021" name="Elife">
        <title>Chloroplast acquisition without the gene transfer in kleptoplastic sea slugs, Plakobranchus ocellatus.</title>
        <authorList>
            <person name="Maeda T."/>
            <person name="Takahashi S."/>
            <person name="Yoshida T."/>
            <person name="Shimamura S."/>
            <person name="Takaki Y."/>
            <person name="Nagai Y."/>
            <person name="Toyoda A."/>
            <person name="Suzuki Y."/>
            <person name="Arimoto A."/>
            <person name="Ishii H."/>
            <person name="Satoh N."/>
            <person name="Nishiyama T."/>
            <person name="Hasebe M."/>
            <person name="Maruyama T."/>
            <person name="Minagawa J."/>
            <person name="Obokata J."/>
            <person name="Shigenobu S."/>
        </authorList>
    </citation>
    <scope>NUCLEOTIDE SEQUENCE [LARGE SCALE GENOMIC DNA]</scope>
</reference>
<dbReference type="PANTHER" id="PTHR37984:SF5">
    <property type="entry name" value="PROTEIN NYNRIN-LIKE"/>
    <property type="match status" value="1"/>
</dbReference>
<gene>
    <name evidence="3" type="ORF">PoB_005981600</name>
</gene>
<dbReference type="InterPro" id="IPR041577">
    <property type="entry name" value="RT_RNaseH_2"/>
</dbReference>
<comment type="caution">
    <text evidence="3">The sequence shown here is derived from an EMBL/GenBank/DDBJ whole genome shotgun (WGS) entry which is preliminary data.</text>
</comment>
<evidence type="ECO:0000313" key="3">
    <source>
        <dbReference type="EMBL" id="GFO33311.1"/>
    </source>
</evidence>
<dbReference type="EMBL" id="BLXT01006766">
    <property type="protein sequence ID" value="GFO33311.1"/>
    <property type="molecule type" value="Genomic_DNA"/>
</dbReference>
<dbReference type="InterPro" id="IPR043128">
    <property type="entry name" value="Rev_trsase/Diguanyl_cyclase"/>
</dbReference>
<proteinExistence type="predicted"/>
<evidence type="ECO:0000256" key="1">
    <source>
        <dbReference type="ARBA" id="ARBA00023268"/>
    </source>
</evidence>
<accession>A0AAV4CDB3</accession>
<dbReference type="SUPFAM" id="SSF56672">
    <property type="entry name" value="DNA/RNA polymerases"/>
    <property type="match status" value="1"/>
</dbReference>
<dbReference type="FunFam" id="3.10.20.370:FF:000001">
    <property type="entry name" value="Retrovirus-related Pol polyprotein from transposon 17.6-like protein"/>
    <property type="match status" value="1"/>
</dbReference>
<protein>
    <submittedName>
        <fullName evidence="3">Pol polyprotein</fullName>
    </submittedName>
</protein>
<dbReference type="Gene3D" id="3.30.70.270">
    <property type="match status" value="1"/>
</dbReference>
<dbReference type="Proteomes" id="UP000735302">
    <property type="component" value="Unassembled WGS sequence"/>
</dbReference>
<evidence type="ECO:0000313" key="4">
    <source>
        <dbReference type="Proteomes" id="UP000735302"/>
    </source>
</evidence>
<evidence type="ECO:0000259" key="2">
    <source>
        <dbReference type="Pfam" id="PF17919"/>
    </source>
</evidence>
<dbReference type="Pfam" id="PF17919">
    <property type="entry name" value="RT_RNaseH_2"/>
    <property type="match status" value="1"/>
</dbReference>
<dbReference type="GO" id="GO:0003824">
    <property type="term" value="F:catalytic activity"/>
    <property type="evidence" value="ECO:0007669"/>
    <property type="project" value="UniProtKB-KW"/>
</dbReference>
<keyword evidence="4" id="KW-1185">Reference proteome</keyword>
<dbReference type="PANTHER" id="PTHR37984">
    <property type="entry name" value="PROTEIN CBG26694"/>
    <property type="match status" value="1"/>
</dbReference>
<sequence>MINYYHRFLPGIAPILAPLHAQASGKGQNIEWTKECQEAFDSAKEVLSKAVLLHHLQPDAPTSLTVDASNTAVGAQLEQRQGRSWVPLAFFSRKLSDFEKKYSAFDRELLASYSAVRHFRHFLEGRPFTLNTDHKPLKFALSSQTDRSPRQTRHLSLIAEFTTDIQHIKGKFNVVADVLSIGTTADAGISNHLNSLTTDLFGSDCINFDRLAKDQVNSEEMASYRTASTGLVLKDVDIGSSILLCDTSMGLHGQWFLRLVLDQFSIRSMVSLTLVLGPHGRPFRTSCGM</sequence>
<keyword evidence="1" id="KW-0511">Multifunctional enzyme</keyword>
<dbReference type="InterPro" id="IPR050951">
    <property type="entry name" value="Retrovirus_Pol_polyprotein"/>
</dbReference>
<dbReference type="CDD" id="cd09274">
    <property type="entry name" value="RNase_HI_RT_Ty3"/>
    <property type="match status" value="1"/>
</dbReference>